<dbReference type="AlphaFoldDB" id="R0JR59"/>
<reference evidence="3" key="1">
    <citation type="journal article" date="2013" name="Nat. Genet.">
        <title>The duck genome and transcriptome provide insight into an avian influenza virus reservoir species.</title>
        <authorList>
            <person name="Huang Y."/>
            <person name="Li Y."/>
            <person name="Burt D.W."/>
            <person name="Chen H."/>
            <person name="Zhang Y."/>
            <person name="Qian W."/>
            <person name="Kim H."/>
            <person name="Gan S."/>
            <person name="Zhao Y."/>
            <person name="Li J."/>
            <person name="Yi K."/>
            <person name="Feng H."/>
            <person name="Zhu P."/>
            <person name="Li B."/>
            <person name="Liu Q."/>
            <person name="Fairley S."/>
            <person name="Magor K.E."/>
            <person name="Du Z."/>
            <person name="Hu X."/>
            <person name="Goodman L."/>
            <person name="Tafer H."/>
            <person name="Vignal A."/>
            <person name="Lee T."/>
            <person name="Kim K.W."/>
            <person name="Sheng Z."/>
            <person name="An Y."/>
            <person name="Searle S."/>
            <person name="Herrero J."/>
            <person name="Groenen M.A."/>
            <person name="Crooijmans R.P."/>
            <person name="Faraut T."/>
            <person name="Cai Q."/>
            <person name="Webster R.G."/>
            <person name="Aldridge J.R."/>
            <person name="Warren W.C."/>
            <person name="Bartschat S."/>
            <person name="Kehr S."/>
            <person name="Marz M."/>
            <person name="Stadler P.F."/>
            <person name="Smith J."/>
            <person name="Kraus R.H."/>
            <person name="Zhao Y."/>
            <person name="Ren L."/>
            <person name="Fei J."/>
            <person name="Morisson M."/>
            <person name="Kaiser P."/>
            <person name="Griffin D.K."/>
            <person name="Rao M."/>
            <person name="Pitel F."/>
            <person name="Wang J."/>
            <person name="Li N."/>
        </authorList>
    </citation>
    <scope>NUCLEOTIDE SEQUENCE [LARGE SCALE GENOMIC DNA]</scope>
</reference>
<feature type="non-terminal residue" evidence="2">
    <location>
        <position position="1"/>
    </location>
</feature>
<evidence type="ECO:0000313" key="2">
    <source>
        <dbReference type="EMBL" id="EOA99646.1"/>
    </source>
</evidence>
<dbReference type="EMBL" id="KB743293">
    <property type="protein sequence ID" value="EOA99646.1"/>
    <property type="molecule type" value="Genomic_DNA"/>
</dbReference>
<keyword evidence="1" id="KW-0812">Transmembrane</keyword>
<gene>
    <name evidence="2" type="ORF">Anapl_13858</name>
</gene>
<feature type="transmembrane region" description="Helical" evidence="1">
    <location>
        <begin position="12"/>
        <end position="32"/>
    </location>
</feature>
<evidence type="ECO:0000256" key="1">
    <source>
        <dbReference type="SAM" id="Phobius"/>
    </source>
</evidence>
<accession>R0JR59</accession>
<keyword evidence="1" id="KW-0472">Membrane</keyword>
<name>R0JR59_ANAPL</name>
<protein>
    <submittedName>
        <fullName evidence="2">Uncharacterized protein</fullName>
    </submittedName>
</protein>
<sequence length="35" mass="3977">FADVFFPTTSPWLAAFVVILLLSVFLVIAAFYKLR</sequence>
<keyword evidence="1" id="KW-1133">Transmembrane helix</keyword>
<feature type="non-terminal residue" evidence="2">
    <location>
        <position position="35"/>
    </location>
</feature>
<evidence type="ECO:0000313" key="3">
    <source>
        <dbReference type="Proteomes" id="UP000296049"/>
    </source>
</evidence>
<proteinExistence type="predicted"/>
<keyword evidence="3" id="KW-1185">Reference proteome</keyword>
<organism evidence="2 3">
    <name type="scientific">Anas platyrhynchos</name>
    <name type="common">Mallard</name>
    <name type="synonym">Anas boschas</name>
    <dbReference type="NCBI Taxonomy" id="8839"/>
    <lineage>
        <taxon>Eukaryota</taxon>
        <taxon>Metazoa</taxon>
        <taxon>Chordata</taxon>
        <taxon>Craniata</taxon>
        <taxon>Vertebrata</taxon>
        <taxon>Euteleostomi</taxon>
        <taxon>Archelosauria</taxon>
        <taxon>Archosauria</taxon>
        <taxon>Dinosauria</taxon>
        <taxon>Saurischia</taxon>
        <taxon>Theropoda</taxon>
        <taxon>Coelurosauria</taxon>
        <taxon>Aves</taxon>
        <taxon>Neognathae</taxon>
        <taxon>Galloanserae</taxon>
        <taxon>Anseriformes</taxon>
        <taxon>Anatidae</taxon>
        <taxon>Anatinae</taxon>
        <taxon>Anas</taxon>
    </lineage>
</organism>
<dbReference type="Proteomes" id="UP000296049">
    <property type="component" value="Unassembled WGS sequence"/>
</dbReference>